<comment type="subunit">
    <text evidence="3 11">Monomer.</text>
</comment>
<dbReference type="PANTHER" id="PTHR12439:SF42">
    <property type="entry name" value="ENDORIBONUCLEASE-RELATED"/>
    <property type="match status" value="1"/>
</dbReference>
<evidence type="ECO:0000259" key="13">
    <source>
        <dbReference type="PROSITE" id="PS51959"/>
    </source>
</evidence>
<comment type="similarity">
    <text evidence="2 11">Belongs to the ENDOU family.</text>
</comment>
<evidence type="ECO:0000256" key="8">
    <source>
        <dbReference type="ARBA" id="ARBA00022884"/>
    </source>
</evidence>
<feature type="domain" description="EndoU" evidence="13">
    <location>
        <begin position="403"/>
        <end position="670"/>
    </location>
</feature>
<keyword evidence="7 11" id="KW-0378">Hydrolase</keyword>
<evidence type="ECO:0000256" key="4">
    <source>
        <dbReference type="ARBA" id="ARBA00022722"/>
    </source>
</evidence>
<dbReference type="GO" id="GO:0003723">
    <property type="term" value="F:RNA binding"/>
    <property type="evidence" value="ECO:0007669"/>
    <property type="project" value="UniProtKB-UniRule"/>
</dbReference>
<dbReference type="GO" id="GO:0004521">
    <property type="term" value="F:RNA endonuclease activity"/>
    <property type="evidence" value="ECO:0007669"/>
    <property type="project" value="UniProtKB-UniRule"/>
</dbReference>
<evidence type="ECO:0000256" key="3">
    <source>
        <dbReference type="ARBA" id="ARBA00011245"/>
    </source>
</evidence>
<keyword evidence="6 11" id="KW-0255">Endonuclease</keyword>
<evidence type="ECO:0000256" key="10">
    <source>
        <dbReference type="ARBA" id="ARBA00023239"/>
    </source>
</evidence>
<evidence type="ECO:0000256" key="5">
    <source>
        <dbReference type="ARBA" id="ARBA00022723"/>
    </source>
</evidence>
<dbReference type="AlphaFoldDB" id="A0A6P3WUZ5"/>
<gene>
    <name evidence="15" type="primary">LOC106741717</name>
</gene>
<dbReference type="PANTHER" id="PTHR12439">
    <property type="entry name" value="PLACENTAL PROTEIN 11-RELATED"/>
    <property type="match status" value="1"/>
</dbReference>
<dbReference type="GO" id="GO:0016829">
    <property type="term" value="F:lyase activity"/>
    <property type="evidence" value="ECO:0007669"/>
    <property type="project" value="UniProtKB-KW"/>
</dbReference>
<dbReference type="PROSITE" id="PS51959">
    <property type="entry name" value="ENDOU"/>
    <property type="match status" value="1"/>
</dbReference>
<evidence type="ECO:0000256" key="12">
    <source>
        <dbReference type="SAM" id="MobiDB-lite"/>
    </source>
</evidence>
<feature type="compositionally biased region" description="Polar residues" evidence="12">
    <location>
        <begin position="179"/>
        <end position="201"/>
    </location>
</feature>
<keyword evidence="5 11" id="KW-0479">Metal-binding</keyword>
<evidence type="ECO:0000256" key="7">
    <source>
        <dbReference type="ARBA" id="ARBA00022801"/>
    </source>
</evidence>
<dbReference type="InterPro" id="IPR018998">
    <property type="entry name" value="EndoU_C"/>
</dbReference>
<dbReference type="GO" id="GO:0016787">
    <property type="term" value="F:hydrolase activity"/>
    <property type="evidence" value="ECO:0007669"/>
    <property type="project" value="UniProtKB-KW"/>
</dbReference>
<dbReference type="SUPFAM" id="SSF142877">
    <property type="entry name" value="EndoU-like"/>
    <property type="match status" value="1"/>
</dbReference>
<dbReference type="Proteomes" id="UP000515204">
    <property type="component" value="Unplaced"/>
</dbReference>
<evidence type="ECO:0000256" key="11">
    <source>
        <dbReference type="RuleBase" id="RU367085"/>
    </source>
</evidence>
<keyword evidence="9 11" id="KW-0464">Manganese</keyword>
<dbReference type="RefSeq" id="XP_014469479.1">
    <property type="nucleotide sequence ID" value="XM_014613993.1"/>
</dbReference>
<name>A0A6P3WUZ5_DINQU</name>
<feature type="compositionally biased region" description="Low complexity" evidence="12">
    <location>
        <begin position="211"/>
        <end position="226"/>
    </location>
</feature>
<feature type="compositionally biased region" description="Pro residues" evidence="12">
    <location>
        <begin position="161"/>
        <end position="170"/>
    </location>
</feature>
<keyword evidence="4 11" id="KW-0540">Nuclease</keyword>
<evidence type="ECO:0000256" key="9">
    <source>
        <dbReference type="ARBA" id="ARBA00023211"/>
    </source>
</evidence>
<protein>
    <submittedName>
        <fullName evidence="15">Poly(U)-specific endoribonuclease homolog isoform X1</fullName>
    </submittedName>
</protein>
<evidence type="ECO:0000256" key="6">
    <source>
        <dbReference type="ARBA" id="ARBA00022759"/>
    </source>
</evidence>
<dbReference type="CDD" id="cd21159">
    <property type="entry name" value="XendoU"/>
    <property type="match status" value="1"/>
</dbReference>
<proteinExistence type="inferred from homology"/>
<keyword evidence="14" id="KW-1185">Reference proteome</keyword>
<comment type="cofactor">
    <cofactor evidence="1 11">
        <name>Mn(2+)</name>
        <dbReference type="ChEBI" id="CHEBI:29035"/>
    </cofactor>
</comment>
<dbReference type="InterPro" id="IPR037227">
    <property type="entry name" value="EndoU-like"/>
</dbReference>
<feature type="region of interest" description="Disordered" evidence="12">
    <location>
        <begin position="90"/>
        <end position="403"/>
    </location>
</feature>
<feature type="compositionally biased region" description="Low complexity" evidence="12">
    <location>
        <begin position="149"/>
        <end position="159"/>
    </location>
</feature>
<keyword evidence="10" id="KW-0456">Lyase</keyword>
<evidence type="ECO:0000256" key="1">
    <source>
        <dbReference type="ARBA" id="ARBA00001936"/>
    </source>
</evidence>
<dbReference type="Pfam" id="PF09412">
    <property type="entry name" value="XendoU"/>
    <property type="match status" value="1"/>
</dbReference>
<keyword evidence="8 11" id="KW-0694">RNA-binding</keyword>
<accession>A0A6P3WUZ5</accession>
<feature type="compositionally biased region" description="Low complexity" evidence="12">
    <location>
        <begin position="96"/>
        <end position="109"/>
    </location>
</feature>
<organism evidence="14 15">
    <name type="scientific">Dinoponera quadriceps</name>
    <name type="common">South American ant</name>
    <dbReference type="NCBI Taxonomy" id="609295"/>
    <lineage>
        <taxon>Eukaryota</taxon>
        <taxon>Metazoa</taxon>
        <taxon>Ecdysozoa</taxon>
        <taxon>Arthropoda</taxon>
        <taxon>Hexapoda</taxon>
        <taxon>Insecta</taxon>
        <taxon>Pterygota</taxon>
        <taxon>Neoptera</taxon>
        <taxon>Endopterygota</taxon>
        <taxon>Hymenoptera</taxon>
        <taxon>Apocrita</taxon>
        <taxon>Aculeata</taxon>
        <taxon>Formicoidea</taxon>
        <taxon>Formicidae</taxon>
        <taxon>Ponerinae</taxon>
        <taxon>Ponerini</taxon>
        <taxon>Dinoponera</taxon>
    </lineage>
</organism>
<evidence type="ECO:0000313" key="15">
    <source>
        <dbReference type="RefSeq" id="XP_014469479.1"/>
    </source>
</evidence>
<reference evidence="15" key="1">
    <citation type="submission" date="2025-08" db="UniProtKB">
        <authorList>
            <consortium name="RefSeq"/>
        </authorList>
    </citation>
    <scope>IDENTIFICATION</scope>
</reference>
<dbReference type="OrthoDB" id="430326at2759"/>
<dbReference type="GeneID" id="106741717"/>
<feature type="region of interest" description="Disordered" evidence="12">
    <location>
        <begin position="35"/>
        <end position="69"/>
    </location>
</feature>
<feature type="compositionally biased region" description="Basic and acidic residues" evidence="12">
    <location>
        <begin position="348"/>
        <end position="364"/>
    </location>
</feature>
<evidence type="ECO:0000256" key="2">
    <source>
        <dbReference type="ARBA" id="ARBA00010168"/>
    </source>
</evidence>
<dbReference type="InterPro" id="IPR039787">
    <property type="entry name" value="ENDOU"/>
</dbReference>
<dbReference type="GO" id="GO:0046872">
    <property type="term" value="F:metal ion binding"/>
    <property type="evidence" value="ECO:0007669"/>
    <property type="project" value="UniProtKB-UniRule"/>
</dbReference>
<feature type="compositionally biased region" description="Polar residues" evidence="12">
    <location>
        <begin position="373"/>
        <end position="402"/>
    </location>
</feature>
<sequence>MTAKNRYFVIFAISLSLFIGNIEAGWKFWKKETTTTTTTTPTPENVQLTPSPTPELTRPQATTAKGSTVPAVNTGGAIIGAANPGLAIGAGTTGQNVPNNVRPGRPNPGTEVGQHVALPKLNRPAADGGQNYRNWAADLTGAGEPPRNQPSRIPIQGPQGPQGPQPPQGPQRPQEPISGGQTQPNLPSTDSRPQPKTSQPAAPNRIPGNIPTQPTQPSSTGPRPGSMLGIAVQPTRPQVTPDPIAAISGDRSRPGTPTSSISGASWPDVAGGDSRSASLTGSPRQPDYPRQPNVDASGLNSVGAGGTNQNRPSTPSPSPGKSWADVTAGGSRPSSPTGLPRQPAPGGENDRRTIGRPAQPDDSRPPSPGVASPGTSATSTVDPNKNKKVYSSNPTYSRGNTVTDEDLEKLSEALYIKETNNANRYITLNVQKPTTSSSPIDQAPQPLLTVSPEALQIPTVQRVLSIFDNYQLDTHTNEYISPAQRQEESLLVDTFLSTNVMATAMRFLADKSFIRQDYYEYKDTLRRIWFNLFSRGQGKIGSTGFEHVFMAETRQTDSNTEVLGLHNWIYFNAEEMKRHVDYLGYINKVDLGNKGSIVKVHAKFNGHDKPVTALFVGTSPELEMALYTVCFYVRPDGKCPVSLGGTKFNIVTYRFRYRGKDLVGTAYPEI</sequence>
<dbReference type="KEGG" id="dqu:106741717"/>
<evidence type="ECO:0000313" key="14">
    <source>
        <dbReference type="Proteomes" id="UP000515204"/>
    </source>
</evidence>